<name>A0A9X8GRX3_9BURK</name>
<sequence length="76" mass="8438">AYIPIPTRLRRAEDWLRGKTVNAQVAAQVASIVAEDIQPVSDLRGSSEFRREMVRTVTRRTVAKLFGIDINEGVAA</sequence>
<dbReference type="EMBL" id="QXMN01000135">
    <property type="protein sequence ID" value="RIX71710.1"/>
    <property type="molecule type" value="Genomic_DNA"/>
</dbReference>
<dbReference type="SUPFAM" id="SSF55447">
    <property type="entry name" value="CO dehydrogenase flavoprotein C-terminal domain-like"/>
    <property type="match status" value="1"/>
</dbReference>
<dbReference type="InterPro" id="IPR036683">
    <property type="entry name" value="CO_DH_flav_C_dom_sf"/>
</dbReference>
<dbReference type="Proteomes" id="UP000265619">
    <property type="component" value="Unassembled WGS sequence"/>
</dbReference>
<dbReference type="InterPro" id="IPR005107">
    <property type="entry name" value="CO_DH_flav_C"/>
</dbReference>
<gene>
    <name evidence="2" type="ORF">D3H34_31650</name>
</gene>
<keyword evidence="3" id="KW-1185">Reference proteome</keyword>
<proteinExistence type="predicted"/>
<reference evidence="2 3" key="1">
    <citation type="submission" date="2018-09" db="EMBL/GenBank/DDBJ databases">
        <title>Acidovorax cavernicola nov. sp. isolated from Gruta de las Maravillas (Aracena, Spain).</title>
        <authorList>
            <person name="Jurado V."/>
            <person name="Gutierrez-Patricio S."/>
            <person name="Gonzalez-Pimentel J.L."/>
            <person name="Miller A.Z."/>
            <person name="Laiz L."/>
            <person name="Saiz-Jimenez C."/>
        </authorList>
    </citation>
    <scope>NUCLEOTIDE SEQUENCE [LARGE SCALE GENOMIC DNA]</scope>
    <source>
        <strain evidence="2 3">1011MAR4D40.2</strain>
    </source>
</reference>
<evidence type="ECO:0000259" key="1">
    <source>
        <dbReference type="Pfam" id="PF03450"/>
    </source>
</evidence>
<comment type="caution">
    <text evidence="2">The sequence shown here is derived from an EMBL/GenBank/DDBJ whole genome shotgun (WGS) entry which is preliminary data.</text>
</comment>
<dbReference type="Gene3D" id="3.30.390.50">
    <property type="entry name" value="CO dehydrogenase flavoprotein, C-terminal domain"/>
    <property type="match status" value="1"/>
</dbReference>
<dbReference type="AlphaFoldDB" id="A0A9X8GRX3"/>
<evidence type="ECO:0000313" key="3">
    <source>
        <dbReference type="Proteomes" id="UP000265619"/>
    </source>
</evidence>
<evidence type="ECO:0000313" key="2">
    <source>
        <dbReference type="EMBL" id="RIX71710.1"/>
    </source>
</evidence>
<feature type="domain" description="CO dehydrogenase flavoprotein C-terminal" evidence="1">
    <location>
        <begin position="4"/>
        <end position="64"/>
    </location>
</feature>
<protein>
    <submittedName>
        <fullName evidence="2">Xanthine dehydrogenase family protein subunit M</fullName>
    </submittedName>
</protein>
<dbReference type="Pfam" id="PF03450">
    <property type="entry name" value="CO_deh_flav_C"/>
    <property type="match status" value="1"/>
</dbReference>
<feature type="non-terminal residue" evidence="2">
    <location>
        <position position="1"/>
    </location>
</feature>
<organism evidence="2 3">
    <name type="scientific">Acidovorax cavernicola</name>
    <dbReference type="NCBI Taxonomy" id="1675792"/>
    <lineage>
        <taxon>Bacteria</taxon>
        <taxon>Pseudomonadati</taxon>
        <taxon>Pseudomonadota</taxon>
        <taxon>Betaproteobacteria</taxon>
        <taxon>Burkholderiales</taxon>
        <taxon>Comamonadaceae</taxon>
        <taxon>Acidovorax</taxon>
    </lineage>
</organism>
<accession>A0A9X8GRX3</accession>